<accession>A0A031LLJ1</accession>
<dbReference type="Gene3D" id="1.20.120.1220">
    <property type="match status" value="1"/>
</dbReference>
<evidence type="ECO:0000256" key="2">
    <source>
        <dbReference type="ARBA" id="ARBA00022475"/>
    </source>
</evidence>
<keyword evidence="9" id="KW-1185">Reference proteome</keyword>
<evidence type="ECO:0000259" key="6">
    <source>
        <dbReference type="Pfam" id="PF01478"/>
    </source>
</evidence>
<dbReference type="Pfam" id="PF01478">
    <property type="entry name" value="Peptidase_A24"/>
    <property type="match status" value="1"/>
</dbReference>
<dbReference type="InterPro" id="IPR052218">
    <property type="entry name" value="Preflagellin_Peptidase"/>
</dbReference>
<keyword evidence="5" id="KW-0472">Membrane</keyword>
<dbReference type="GO" id="GO:0005886">
    <property type="term" value="C:plasma membrane"/>
    <property type="evidence" value="ECO:0007669"/>
    <property type="project" value="UniProtKB-SubCell"/>
</dbReference>
<dbReference type="STRING" id="1160895.CM19_11620"/>
<dbReference type="Gene3D" id="6.10.250.3240">
    <property type="match status" value="1"/>
</dbReference>
<dbReference type="InterPro" id="IPR009655">
    <property type="entry name" value="Preflagellin_peptidase_C"/>
</dbReference>
<organism evidence="8 9">
    <name type="scientific">Candidatus Acidianus copahuensis</name>
    <dbReference type="NCBI Taxonomy" id="1160895"/>
    <lineage>
        <taxon>Archaea</taxon>
        <taxon>Thermoproteota</taxon>
        <taxon>Thermoprotei</taxon>
        <taxon>Sulfolobales</taxon>
        <taxon>Sulfolobaceae</taxon>
        <taxon>Acidianus</taxon>
    </lineage>
</organism>
<dbReference type="InterPro" id="IPR000045">
    <property type="entry name" value="Prepilin_IV_endopep_pep"/>
</dbReference>
<evidence type="ECO:0000256" key="5">
    <source>
        <dbReference type="ARBA" id="ARBA00023136"/>
    </source>
</evidence>
<dbReference type="PANTHER" id="PTHR36506">
    <property type="entry name" value="PREFLAGELLIN PEPTIDASE"/>
    <property type="match status" value="1"/>
</dbReference>
<name>A0A031LLJ1_9CREN</name>
<dbReference type="GO" id="GO:0004190">
    <property type="term" value="F:aspartic-type endopeptidase activity"/>
    <property type="evidence" value="ECO:0007669"/>
    <property type="project" value="InterPro"/>
</dbReference>
<keyword evidence="3" id="KW-0812">Transmembrane</keyword>
<comment type="caution">
    <text evidence="8">The sequence shown here is derived from an EMBL/GenBank/DDBJ whole genome shotgun (WGS) entry which is preliminary data.</text>
</comment>
<feature type="domain" description="Preflagellin peptidase C-terminal" evidence="7">
    <location>
        <begin position="143"/>
        <end position="233"/>
    </location>
</feature>
<comment type="subcellular location">
    <subcellularLocation>
        <location evidence="1">Cell membrane</location>
        <topology evidence="1">Multi-pass membrane protein</topology>
    </subcellularLocation>
</comment>
<evidence type="ECO:0000256" key="3">
    <source>
        <dbReference type="ARBA" id="ARBA00022692"/>
    </source>
</evidence>
<keyword evidence="4" id="KW-1133">Transmembrane helix</keyword>
<evidence type="ECO:0000259" key="7">
    <source>
        <dbReference type="Pfam" id="PF06847"/>
    </source>
</evidence>
<dbReference type="AlphaFoldDB" id="A0A031LLJ1"/>
<proteinExistence type="predicted"/>
<dbReference type="Proteomes" id="UP000024332">
    <property type="component" value="Unassembled WGS sequence"/>
</dbReference>
<feature type="domain" description="Prepilin type IV endopeptidase peptidase" evidence="6">
    <location>
        <begin position="11"/>
        <end position="123"/>
    </location>
</feature>
<sequence>MNVIYAFQIILTSVMLFHTSYLDVKKREVDFKVWGIYTPLIIFFLFYYHSINFLVYSYSFGVSILIFYVFYRFSMMGGADLIAVFLVGLSNPVTYPLFFSKLSELGIEPIVFVLFTSLSILVVSVLNMAKYFKYTKGLPFSTRVILSMSAKRIKVKDFLNSSFLFPLTVVNDDGSSEMRTSFSIEEDDKEWREKYLKLVRDGRLTEDDYIWVAWGVPVIPFMLIGYLISLFIGLPFS</sequence>
<evidence type="ECO:0000313" key="9">
    <source>
        <dbReference type="Proteomes" id="UP000024332"/>
    </source>
</evidence>
<evidence type="ECO:0000256" key="1">
    <source>
        <dbReference type="ARBA" id="ARBA00004651"/>
    </source>
</evidence>
<evidence type="ECO:0000313" key="8">
    <source>
        <dbReference type="EMBL" id="EZQ02104.1"/>
    </source>
</evidence>
<reference evidence="8 9" key="1">
    <citation type="submission" date="2014-03" db="EMBL/GenBank/DDBJ databases">
        <title>Draft genome sequence of the novel thermoacidophilic archaea Acidianus copahuensis ALE1 strain, isolated from Copahue volcanic area in Neuquen Argentina.</title>
        <authorList>
            <person name="Urbieta M.S."/>
            <person name="Rascovan N."/>
            <person name="Castro C."/>
            <person name="Revale S."/>
            <person name="Giaveno M.A."/>
            <person name="Vazquez M.P."/>
            <person name="Donati E.R."/>
        </authorList>
    </citation>
    <scope>NUCLEOTIDE SEQUENCE [LARGE SCALE GENOMIC DNA]</scope>
    <source>
        <strain evidence="8 9">ALE1</strain>
    </source>
</reference>
<gene>
    <name evidence="8" type="ORF">CM19_11620</name>
</gene>
<keyword evidence="2" id="KW-1003">Cell membrane</keyword>
<dbReference type="Pfam" id="PF06847">
    <property type="entry name" value="Arc_PepC_II"/>
    <property type="match status" value="1"/>
</dbReference>
<dbReference type="EMBL" id="JFZT01000057">
    <property type="protein sequence ID" value="EZQ02104.1"/>
    <property type="molecule type" value="Genomic_DNA"/>
</dbReference>
<evidence type="ECO:0000256" key="4">
    <source>
        <dbReference type="ARBA" id="ARBA00022989"/>
    </source>
</evidence>
<dbReference type="PANTHER" id="PTHR36506:SF1">
    <property type="entry name" value="PREFLAGELLIN PEPTIDASE"/>
    <property type="match status" value="1"/>
</dbReference>
<protein>
    <submittedName>
        <fullName evidence="8">Peptidase A24</fullName>
    </submittedName>
</protein>